<dbReference type="Proteomes" id="UP000282515">
    <property type="component" value="Unassembled WGS sequence"/>
</dbReference>
<dbReference type="Gene3D" id="3.30.1490.190">
    <property type="match status" value="1"/>
</dbReference>
<feature type="non-terminal residue" evidence="1">
    <location>
        <position position="1"/>
    </location>
</feature>
<dbReference type="AlphaFoldDB" id="A0A3L8P946"/>
<sequence length="33" mass="3638">TVERWADAVAEDHGFRDVEHTLEIFGTCGDCAS</sequence>
<proteinExistence type="predicted"/>
<reference evidence="1 2" key="1">
    <citation type="submission" date="2018-10" db="EMBL/GenBank/DDBJ databases">
        <title>Aeromicrobium sp. 9W16Y-2 whole genome shotgun sequence.</title>
        <authorList>
            <person name="Li F."/>
        </authorList>
    </citation>
    <scope>NUCLEOTIDE SEQUENCE [LARGE SCALE GENOMIC DNA]</scope>
    <source>
        <strain evidence="1 2">9W16Y-2</strain>
    </source>
</reference>
<evidence type="ECO:0000313" key="1">
    <source>
        <dbReference type="EMBL" id="RLV51353.1"/>
    </source>
</evidence>
<organism evidence="1 2">
    <name type="scientific">Aeromicrobium phragmitis</name>
    <dbReference type="NCBI Taxonomy" id="2478914"/>
    <lineage>
        <taxon>Bacteria</taxon>
        <taxon>Bacillati</taxon>
        <taxon>Actinomycetota</taxon>
        <taxon>Actinomycetes</taxon>
        <taxon>Propionibacteriales</taxon>
        <taxon>Nocardioidaceae</taxon>
        <taxon>Aeromicrobium</taxon>
    </lineage>
</organism>
<protein>
    <submittedName>
        <fullName evidence="1">Transcriptional repressor</fullName>
    </submittedName>
</protein>
<comment type="caution">
    <text evidence="1">The sequence shown here is derived from an EMBL/GenBank/DDBJ whole genome shotgun (WGS) entry which is preliminary data.</text>
</comment>
<dbReference type="InterPro" id="IPR043135">
    <property type="entry name" value="Fur_C"/>
</dbReference>
<gene>
    <name evidence="1" type="ORF">D9V41_17285</name>
</gene>
<dbReference type="EMBL" id="RDBF01000268">
    <property type="protein sequence ID" value="RLV51353.1"/>
    <property type="molecule type" value="Genomic_DNA"/>
</dbReference>
<name>A0A3L8P946_9ACTN</name>
<keyword evidence="2" id="KW-1185">Reference proteome</keyword>
<evidence type="ECO:0000313" key="2">
    <source>
        <dbReference type="Proteomes" id="UP000282515"/>
    </source>
</evidence>
<accession>A0A3L8P946</accession>